<comment type="caution">
    <text evidence="2">The sequence shown here is derived from an EMBL/GenBank/DDBJ whole genome shotgun (WGS) entry which is preliminary data.</text>
</comment>
<keyword evidence="3" id="KW-1185">Reference proteome</keyword>
<proteinExistence type="predicted"/>
<feature type="region of interest" description="Disordered" evidence="1">
    <location>
        <begin position="1"/>
        <end position="59"/>
    </location>
</feature>
<dbReference type="AlphaFoldDB" id="A0AAI9UVQ6"/>
<dbReference type="EMBL" id="MLGG01000006">
    <property type="protein sequence ID" value="KAK1464345.1"/>
    <property type="molecule type" value="Genomic_DNA"/>
</dbReference>
<organism evidence="2 3">
    <name type="scientific">Colletotrichum melonis</name>
    <dbReference type="NCBI Taxonomy" id="1209925"/>
    <lineage>
        <taxon>Eukaryota</taxon>
        <taxon>Fungi</taxon>
        <taxon>Dikarya</taxon>
        <taxon>Ascomycota</taxon>
        <taxon>Pezizomycotina</taxon>
        <taxon>Sordariomycetes</taxon>
        <taxon>Hypocreomycetidae</taxon>
        <taxon>Glomerellales</taxon>
        <taxon>Glomerellaceae</taxon>
        <taxon>Colletotrichum</taxon>
        <taxon>Colletotrichum acutatum species complex</taxon>
    </lineage>
</organism>
<evidence type="ECO:0000256" key="1">
    <source>
        <dbReference type="SAM" id="MobiDB-lite"/>
    </source>
</evidence>
<accession>A0AAI9UVQ6</accession>
<reference evidence="2 3" key="1">
    <citation type="submission" date="2016-10" db="EMBL/GenBank/DDBJ databases">
        <title>The genome sequence of Colletotrichum fioriniae PJ7.</title>
        <authorList>
            <person name="Baroncelli R."/>
        </authorList>
    </citation>
    <scope>NUCLEOTIDE SEQUENCE [LARGE SCALE GENOMIC DNA]</scope>
    <source>
        <strain evidence="2">Col 31</strain>
    </source>
</reference>
<protein>
    <submittedName>
        <fullName evidence="2">Uncharacterized protein</fullName>
    </submittedName>
</protein>
<feature type="compositionally biased region" description="Low complexity" evidence="1">
    <location>
        <begin position="10"/>
        <end position="21"/>
    </location>
</feature>
<evidence type="ECO:0000313" key="2">
    <source>
        <dbReference type="EMBL" id="KAK1464345.1"/>
    </source>
</evidence>
<name>A0AAI9UVQ6_9PEZI</name>
<evidence type="ECO:0000313" key="3">
    <source>
        <dbReference type="Proteomes" id="UP001239795"/>
    </source>
</evidence>
<feature type="compositionally biased region" description="Polar residues" evidence="1">
    <location>
        <begin position="48"/>
        <end position="59"/>
    </location>
</feature>
<sequence length="59" mass="6657">MRDEKRQHISTSTVHSPSSTSQGTDSRLATPELNRGQCHRPRYGLAGEQTTHSQRVIRL</sequence>
<dbReference type="Proteomes" id="UP001239795">
    <property type="component" value="Unassembled WGS sequence"/>
</dbReference>
<gene>
    <name evidence="2" type="ORF">CMEL01_13106</name>
</gene>